<dbReference type="Proteomes" id="UP000272148">
    <property type="component" value="Segment"/>
</dbReference>
<proteinExistence type="predicted"/>
<name>A0A3G2YRA9_9CAUD</name>
<sequence length="63" mass="6911">MLGHIISPLADTLCANMILFEVFYLCPKLENIAEAYIKAASATEALAIAEIRGIDVLYLERIA</sequence>
<evidence type="ECO:0000313" key="1">
    <source>
        <dbReference type="EMBL" id="AYP28058.1"/>
    </source>
</evidence>
<reference evidence="1" key="1">
    <citation type="journal article" date="2019" name="ISME J.">
        <title>Cobaviruses - a new globally distributed phage group infecting Rhodobacteraceae in marine ecosystems.</title>
        <authorList>
            <person name="Bischoff V."/>
            <person name="Bunk B."/>
            <person name="Meier-Kolthoff J.P."/>
            <person name="Sproer C."/>
            <person name="Poehlein A."/>
            <person name="Dogs M."/>
            <person name="Nguyen M."/>
            <person name="Petersen J."/>
            <person name="Daniel R."/>
            <person name="Overmann J."/>
            <person name="Goker M."/>
            <person name="Simon M."/>
            <person name="Brinkhoff T."/>
            <person name="Moraru C."/>
        </authorList>
    </citation>
    <scope>NUCLEOTIDE SEQUENCE</scope>
</reference>
<dbReference type="EMBL" id="MF431615">
    <property type="protein sequence ID" value="AYP28058.1"/>
    <property type="molecule type" value="Genomic_DNA"/>
</dbReference>
<accession>A0A3G2YRA9</accession>
<organism evidence="1">
    <name type="scientific">Lentibacter phage vB_LenP_ICBM3</name>
    <dbReference type="NCBI Taxonomy" id="2301530"/>
    <lineage>
        <taxon>Viruses</taxon>
        <taxon>Duplodnaviria</taxon>
        <taxon>Heunggongvirae</taxon>
        <taxon>Uroviricota</taxon>
        <taxon>Caudoviricetes</taxon>
        <taxon>Zobellviridae</taxon>
        <taxon>Cobavirinae</taxon>
        <taxon>Siovirus</taxon>
        <taxon>Siovirus germanense</taxon>
    </lineage>
</organism>
<protein>
    <submittedName>
        <fullName evidence="1">Uncharacterized protein</fullName>
    </submittedName>
</protein>